<gene>
    <name evidence="1" type="ORF">BV22DRAFT_1126613</name>
</gene>
<sequence>MNTQPVIPTQGQGTVDVPRYLSDLHAQQRRQEEQRRRPLIPHRRDAVDSTYAMEVLRYQQYHTQPILASRRGAVDLSASTHTANALPSDHWHLGSGMESLPVPQGVPDPDASAKSIVAFKCVIGGQGMAMTELLHHNARGLVRPDEKVLDKRLRSINFRIQWPGYDVYHKEIPAFREGKPITRAELGFDVSMAFAEFIYHINSNRIPPREGAESWMISGLSGTIALGNLRLINVRKVGGKDWQADVVAVKQAGHRREWAPPAICLDE</sequence>
<accession>A0ACB8BU02</accession>
<evidence type="ECO:0000313" key="2">
    <source>
        <dbReference type="Proteomes" id="UP000790709"/>
    </source>
</evidence>
<name>A0ACB8BU02_9AGAM</name>
<keyword evidence="2" id="KW-1185">Reference proteome</keyword>
<dbReference type="EMBL" id="MU266354">
    <property type="protein sequence ID" value="KAH7928322.1"/>
    <property type="molecule type" value="Genomic_DNA"/>
</dbReference>
<comment type="caution">
    <text evidence="1">The sequence shown here is derived from an EMBL/GenBank/DDBJ whole genome shotgun (WGS) entry which is preliminary data.</text>
</comment>
<reference evidence="1" key="1">
    <citation type="journal article" date="2021" name="New Phytol.">
        <title>Evolutionary innovations through gain and loss of genes in the ectomycorrhizal Boletales.</title>
        <authorList>
            <person name="Wu G."/>
            <person name="Miyauchi S."/>
            <person name="Morin E."/>
            <person name="Kuo A."/>
            <person name="Drula E."/>
            <person name="Varga T."/>
            <person name="Kohler A."/>
            <person name="Feng B."/>
            <person name="Cao Y."/>
            <person name="Lipzen A."/>
            <person name="Daum C."/>
            <person name="Hundley H."/>
            <person name="Pangilinan J."/>
            <person name="Johnson J."/>
            <person name="Barry K."/>
            <person name="LaButti K."/>
            <person name="Ng V."/>
            <person name="Ahrendt S."/>
            <person name="Min B."/>
            <person name="Choi I.G."/>
            <person name="Park H."/>
            <person name="Plett J.M."/>
            <person name="Magnuson J."/>
            <person name="Spatafora J.W."/>
            <person name="Nagy L.G."/>
            <person name="Henrissat B."/>
            <person name="Grigoriev I.V."/>
            <person name="Yang Z.L."/>
            <person name="Xu J."/>
            <person name="Martin F.M."/>
        </authorList>
    </citation>
    <scope>NUCLEOTIDE SEQUENCE</scope>
    <source>
        <strain evidence="1">KUC20120723A-06</strain>
    </source>
</reference>
<dbReference type="Proteomes" id="UP000790709">
    <property type="component" value="Unassembled WGS sequence"/>
</dbReference>
<evidence type="ECO:0000313" key="1">
    <source>
        <dbReference type="EMBL" id="KAH7928322.1"/>
    </source>
</evidence>
<protein>
    <submittedName>
        <fullName evidence="1">Uncharacterized protein</fullName>
    </submittedName>
</protein>
<organism evidence="1 2">
    <name type="scientific">Leucogyrophana mollusca</name>
    <dbReference type="NCBI Taxonomy" id="85980"/>
    <lineage>
        <taxon>Eukaryota</taxon>
        <taxon>Fungi</taxon>
        <taxon>Dikarya</taxon>
        <taxon>Basidiomycota</taxon>
        <taxon>Agaricomycotina</taxon>
        <taxon>Agaricomycetes</taxon>
        <taxon>Agaricomycetidae</taxon>
        <taxon>Boletales</taxon>
        <taxon>Boletales incertae sedis</taxon>
        <taxon>Leucogyrophana</taxon>
    </lineage>
</organism>
<proteinExistence type="predicted"/>